<dbReference type="AlphaFoldDB" id="A0AAU3HZ03"/>
<evidence type="ECO:0008006" key="4">
    <source>
        <dbReference type="Google" id="ProtNLM"/>
    </source>
</evidence>
<dbReference type="PROSITE" id="PS51257">
    <property type="entry name" value="PROKAR_LIPOPROTEIN"/>
    <property type="match status" value="1"/>
</dbReference>
<proteinExistence type="predicted"/>
<dbReference type="EMBL" id="CP109546">
    <property type="protein sequence ID" value="WTZ10661.1"/>
    <property type="molecule type" value="Genomic_DNA"/>
</dbReference>
<feature type="compositionally biased region" description="Low complexity" evidence="1">
    <location>
        <begin position="38"/>
        <end position="66"/>
    </location>
</feature>
<organism evidence="3">
    <name type="scientific">Streptomyces sp. NBC_01393</name>
    <dbReference type="NCBI Taxonomy" id="2903851"/>
    <lineage>
        <taxon>Bacteria</taxon>
        <taxon>Bacillati</taxon>
        <taxon>Actinomycetota</taxon>
        <taxon>Actinomycetes</taxon>
        <taxon>Kitasatosporales</taxon>
        <taxon>Streptomycetaceae</taxon>
        <taxon>Streptomyces</taxon>
    </lineage>
</organism>
<evidence type="ECO:0000256" key="2">
    <source>
        <dbReference type="SAM" id="SignalP"/>
    </source>
</evidence>
<accession>A0AAU3HZ03</accession>
<sequence length="282" mass="28890">MIRPPRLLASALTAGMLLSTAACSNGGGDGGGSGRTDSPASPASTVPASPVAEEPGAASASPSPSVRTLTKAEAQAALITNSDLGSQWDESKGVAAWHDALLKSKVDASAFVTDKGDAKECQKLLDGLYAEDLLGKPQGAGAVTGFDDSDNDAQMRYEVASYGKSALDTQLKWLKTLPDICDQFTAVNGKGDRQTVQVVSTHLPDVGDARQGFQVTMSGELEGDPETLTLDFAAVRVGDSALSLTNGGLSGTEHQSTEQAVEAGTNRLKDVLAGKSPAPTQG</sequence>
<feature type="compositionally biased region" description="Gly residues" evidence="1">
    <location>
        <begin position="25"/>
        <end position="34"/>
    </location>
</feature>
<evidence type="ECO:0000256" key="1">
    <source>
        <dbReference type="SAM" id="MobiDB-lite"/>
    </source>
</evidence>
<feature type="signal peptide" evidence="2">
    <location>
        <begin position="1"/>
        <end position="24"/>
    </location>
</feature>
<keyword evidence="2" id="KW-0732">Signal</keyword>
<evidence type="ECO:0000313" key="3">
    <source>
        <dbReference type="EMBL" id="WTZ10661.1"/>
    </source>
</evidence>
<reference evidence="3" key="1">
    <citation type="submission" date="2022-10" db="EMBL/GenBank/DDBJ databases">
        <title>The complete genomes of actinobacterial strains from the NBC collection.</title>
        <authorList>
            <person name="Joergensen T.S."/>
            <person name="Alvarez Arevalo M."/>
            <person name="Sterndorff E.B."/>
            <person name="Faurdal D."/>
            <person name="Vuksanovic O."/>
            <person name="Mourched A.-S."/>
            <person name="Charusanti P."/>
            <person name="Shaw S."/>
            <person name="Blin K."/>
            <person name="Weber T."/>
        </authorList>
    </citation>
    <scope>NUCLEOTIDE SEQUENCE</scope>
    <source>
        <strain evidence="3">NBC_01393</strain>
    </source>
</reference>
<name>A0AAU3HZ03_9ACTN</name>
<feature type="chain" id="PRO_5043782632" description="Lipoprotein" evidence="2">
    <location>
        <begin position="25"/>
        <end position="282"/>
    </location>
</feature>
<gene>
    <name evidence="3" type="ORF">OG699_23370</name>
</gene>
<protein>
    <recommendedName>
        <fullName evidence="4">Lipoprotein</fullName>
    </recommendedName>
</protein>
<feature type="region of interest" description="Disordered" evidence="1">
    <location>
        <begin position="23"/>
        <end position="69"/>
    </location>
</feature>